<accession>A0ABS8YI76</accession>
<dbReference type="EMBL" id="JAJNBZ010000008">
    <property type="protein sequence ID" value="MCE5170168.1"/>
    <property type="molecule type" value="Genomic_DNA"/>
</dbReference>
<evidence type="ECO:0000313" key="1">
    <source>
        <dbReference type="EMBL" id="MCE5170168.1"/>
    </source>
</evidence>
<reference evidence="1 2" key="1">
    <citation type="submission" date="2021-11" db="EMBL/GenBank/DDBJ databases">
        <title>Draft genome sequence of Paenibacillus profundus YoMME, a new Gram-positive bacteria with exoelectrogenic properties.</title>
        <authorList>
            <person name="Hubenova Y."/>
            <person name="Hubenova E."/>
            <person name="Manasiev Y."/>
            <person name="Peykov S."/>
            <person name="Mitov M."/>
        </authorList>
    </citation>
    <scope>NUCLEOTIDE SEQUENCE [LARGE SCALE GENOMIC DNA]</scope>
    <source>
        <strain evidence="1 2">YoMME</strain>
    </source>
</reference>
<name>A0ABS8YI76_9BACL</name>
<sequence length="146" mass="16454">MYDADRIITVFAPNAMGVDFIRQLRGAGLSVAAIANNGRLVKRMEKLGVAHVCRVNTTDPKEWNVPEVPVGRLFLFEQSFVLSCRLLQVCRQWSCEPITLITKRHHPRSIYRLLGADYVIYTQSDQVSFLLSEFILAGSRSQSPTA</sequence>
<evidence type="ECO:0000313" key="2">
    <source>
        <dbReference type="Proteomes" id="UP001199916"/>
    </source>
</evidence>
<dbReference type="RefSeq" id="WP_233696971.1">
    <property type="nucleotide sequence ID" value="NZ_JAJNBZ010000008.1"/>
</dbReference>
<keyword evidence="2" id="KW-1185">Reference proteome</keyword>
<proteinExistence type="predicted"/>
<evidence type="ECO:0008006" key="3">
    <source>
        <dbReference type="Google" id="ProtNLM"/>
    </source>
</evidence>
<gene>
    <name evidence="1" type="ORF">LQV63_12690</name>
</gene>
<comment type="caution">
    <text evidence="1">The sequence shown here is derived from an EMBL/GenBank/DDBJ whole genome shotgun (WGS) entry which is preliminary data.</text>
</comment>
<protein>
    <recommendedName>
        <fullName evidence="3">RCK N-terminal domain-containing protein</fullName>
    </recommendedName>
</protein>
<organism evidence="1 2">
    <name type="scientific">Paenibacillus profundus</name>
    <dbReference type="NCBI Taxonomy" id="1173085"/>
    <lineage>
        <taxon>Bacteria</taxon>
        <taxon>Bacillati</taxon>
        <taxon>Bacillota</taxon>
        <taxon>Bacilli</taxon>
        <taxon>Bacillales</taxon>
        <taxon>Paenibacillaceae</taxon>
        <taxon>Paenibacillus</taxon>
    </lineage>
</organism>
<dbReference type="Proteomes" id="UP001199916">
    <property type="component" value="Unassembled WGS sequence"/>
</dbReference>